<dbReference type="OrthoDB" id="3176965at2"/>
<dbReference type="PANTHER" id="PTHR33375">
    <property type="entry name" value="CHROMOSOME-PARTITIONING PROTEIN PARB-RELATED"/>
    <property type="match status" value="1"/>
</dbReference>
<dbReference type="SUPFAM" id="SSF110849">
    <property type="entry name" value="ParB/Sulfiredoxin"/>
    <property type="match status" value="1"/>
</dbReference>
<protein>
    <submittedName>
        <fullName evidence="3">Chromosome partitioning protein ParB</fullName>
    </submittedName>
</protein>
<dbReference type="GO" id="GO:0007059">
    <property type="term" value="P:chromosome segregation"/>
    <property type="evidence" value="ECO:0007669"/>
    <property type="project" value="TreeGrafter"/>
</dbReference>
<dbReference type="InterPro" id="IPR050336">
    <property type="entry name" value="Chromosome_partition/occlusion"/>
</dbReference>
<dbReference type="InterPro" id="IPR003115">
    <property type="entry name" value="ParB_N"/>
</dbReference>
<dbReference type="GO" id="GO:0045881">
    <property type="term" value="P:positive regulation of sporulation resulting in formation of a cellular spore"/>
    <property type="evidence" value="ECO:0007669"/>
    <property type="project" value="TreeGrafter"/>
</dbReference>
<evidence type="ECO:0000313" key="4">
    <source>
        <dbReference type="Proteomes" id="UP000289260"/>
    </source>
</evidence>
<dbReference type="PANTHER" id="PTHR33375:SF1">
    <property type="entry name" value="CHROMOSOME-PARTITIONING PROTEIN PARB-RELATED"/>
    <property type="match status" value="1"/>
</dbReference>
<name>A0A4P6KC68_9MICO</name>
<dbReference type="KEGG" id="ltr:EVS81_01650"/>
<organism evidence="3 4">
    <name type="scientific">Leucobacter triazinivorans</name>
    <dbReference type="NCBI Taxonomy" id="1784719"/>
    <lineage>
        <taxon>Bacteria</taxon>
        <taxon>Bacillati</taxon>
        <taxon>Actinomycetota</taxon>
        <taxon>Actinomycetes</taxon>
        <taxon>Micrococcales</taxon>
        <taxon>Microbacteriaceae</taxon>
        <taxon>Leucobacter</taxon>
    </lineage>
</organism>
<dbReference type="SMART" id="SM00470">
    <property type="entry name" value="ParB"/>
    <property type="match status" value="1"/>
</dbReference>
<feature type="domain" description="ParB-like N-terminal" evidence="2">
    <location>
        <begin position="10"/>
        <end position="93"/>
    </location>
</feature>
<dbReference type="AlphaFoldDB" id="A0A4P6KC68"/>
<dbReference type="Gene3D" id="3.90.1530.30">
    <property type="match status" value="1"/>
</dbReference>
<dbReference type="GO" id="GO:0005694">
    <property type="term" value="C:chromosome"/>
    <property type="evidence" value="ECO:0007669"/>
    <property type="project" value="TreeGrafter"/>
</dbReference>
<evidence type="ECO:0000259" key="2">
    <source>
        <dbReference type="SMART" id="SM00470"/>
    </source>
</evidence>
<dbReference type="RefSeq" id="WP_130108847.1">
    <property type="nucleotide sequence ID" value="NZ_CP035806.1"/>
</dbReference>
<feature type="region of interest" description="Disordered" evidence="1">
    <location>
        <begin position="132"/>
        <end position="156"/>
    </location>
</feature>
<dbReference type="InterPro" id="IPR036086">
    <property type="entry name" value="ParB/Sulfiredoxin_sf"/>
</dbReference>
<sequence length="334" mass="37296">MSNRDDNFVVIRTVDSIQVGNRHRKDLGDIDALAASIQRDGLLQPITVTPEGVLVCGARRLAAIKQLAWDEVRVWVRSGISTQLGYMLAEQNDNMLHKPLSQLEAAELYREMKVILAEDAAQRKAATQFVSGENRGMSGPADSAGPSTEPRGDARRQAAEMVTDTSSYTRLEEINFIQRIAEDSNQPEEIRAAAQGFLDDIRDEAPVHPCWQQLKELLAVAKADRDVLLHRIAEEKLAELRAEQKPKKRGQRASTAARMEPMPVRAFVITWIELGNLYPVTDPALIAAKLTQAEAEMFFTVIDNWVKFADRLREALDQLDDDDEAKPTSAPSKR</sequence>
<dbReference type="Pfam" id="PF02195">
    <property type="entry name" value="ParB_N"/>
    <property type="match status" value="1"/>
</dbReference>
<keyword evidence="4" id="KW-1185">Reference proteome</keyword>
<dbReference type="EMBL" id="CP035806">
    <property type="protein sequence ID" value="QBE47693.1"/>
    <property type="molecule type" value="Genomic_DNA"/>
</dbReference>
<reference evidence="3 4" key="1">
    <citation type="submission" date="2019-02" db="EMBL/GenBank/DDBJ databases">
        <authorList>
            <person name="Sun L."/>
            <person name="Pan D."/>
            <person name="Wu X."/>
        </authorList>
    </citation>
    <scope>NUCLEOTIDE SEQUENCE [LARGE SCALE GENOMIC DNA]</scope>
    <source>
        <strain evidence="3 4">JW-1</strain>
    </source>
</reference>
<evidence type="ECO:0000313" key="3">
    <source>
        <dbReference type="EMBL" id="QBE47693.1"/>
    </source>
</evidence>
<proteinExistence type="predicted"/>
<evidence type="ECO:0000256" key="1">
    <source>
        <dbReference type="SAM" id="MobiDB-lite"/>
    </source>
</evidence>
<dbReference type="Proteomes" id="UP000289260">
    <property type="component" value="Chromosome"/>
</dbReference>
<gene>
    <name evidence="3" type="ORF">EVS81_01650</name>
</gene>
<accession>A0A4P6KC68</accession>